<organism evidence="2 3">
    <name type="scientific">Pseudomonas cichorii</name>
    <dbReference type="NCBI Taxonomy" id="36746"/>
    <lineage>
        <taxon>Bacteria</taxon>
        <taxon>Pseudomonadati</taxon>
        <taxon>Pseudomonadota</taxon>
        <taxon>Gammaproteobacteria</taxon>
        <taxon>Pseudomonadales</taxon>
        <taxon>Pseudomonadaceae</taxon>
        <taxon>Pseudomonas</taxon>
    </lineage>
</organism>
<dbReference type="AlphaFoldDB" id="A0A3M4LEY5"/>
<evidence type="ECO:0000313" key="2">
    <source>
        <dbReference type="EMBL" id="RMQ40056.1"/>
    </source>
</evidence>
<reference evidence="2 3" key="1">
    <citation type="submission" date="2018-08" db="EMBL/GenBank/DDBJ databases">
        <title>Recombination of ecologically and evolutionarily significant loci maintains genetic cohesion in the Pseudomonas syringae species complex.</title>
        <authorList>
            <person name="Dillon M."/>
            <person name="Thakur S."/>
            <person name="Almeida R.N.D."/>
            <person name="Weir B.S."/>
            <person name="Guttman D.S."/>
        </authorList>
    </citation>
    <scope>NUCLEOTIDE SEQUENCE [LARGE SCALE GENOMIC DNA]</scope>
    <source>
        <strain evidence="2 3">ICMP 3353</strain>
    </source>
</reference>
<dbReference type="EMBL" id="RBRE01000103">
    <property type="protein sequence ID" value="RMQ40056.1"/>
    <property type="molecule type" value="Genomic_DNA"/>
</dbReference>
<proteinExistence type="predicted"/>
<sequence>MEEHMNLVSTLSNTAIATYSGLDSTSTATARSAQPTNPAATATSTNADQTTFSSVALQLSQTTSSASSLFPARPGMSTTALIMAPANPGLATSSRNLTFSEVATDARARMDAKYAQMKASGTPYDHSSYEGRDTNSLIGDLDRRSLYAVSSNKDGLFSKAEQQSATDAMNRQQGIAMGLYDSHAASTFTANPVRSYEAGLAFLNSVSPEEKGSVAWLQQHMNLEAGIAALRKEEKPEIPKTLFEMLAEINSEQLREEEEEQQAPGAKPASNPSSANASDTATPASTAS</sequence>
<feature type="region of interest" description="Disordered" evidence="1">
    <location>
        <begin position="27"/>
        <end position="46"/>
    </location>
</feature>
<protein>
    <submittedName>
        <fullName evidence="2">Uncharacterized protein</fullName>
    </submittedName>
</protein>
<evidence type="ECO:0000256" key="1">
    <source>
        <dbReference type="SAM" id="MobiDB-lite"/>
    </source>
</evidence>
<gene>
    <name evidence="2" type="ORF">ALQ04_02604</name>
</gene>
<name>A0A3M4LEY5_PSECI</name>
<accession>A0A3M4LEY5</accession>
<feature type="compositionally biased region" description="Low complexity" evidence="1">
    <location>
        <begin position="268"/>
        <end position="288"/>
    </location>
</feature>
<feature type="region of interest" description="Disordered" evidence="1">
    <location>
        <begin position="250"/>
        <end position="288"/>
    </location>
</feature>
<comment type="caution">
    <text evidence="2">The sequence shown here is derived from an EMBL/GenBank/DDBJ whole genome shotgun (WGS) entry which is preliminary data.</text>
</comment>
<dbReference type="Proteomes" id="UP000277236">
    <property type="component" value="Unassembled WGS sequence"/>
</dbReference>
<feature type="compositionally biased region" description="Low complexity" evidence="1">
    <location>
        <begin position="32"/>
        <end position="46"/>
    </location>
</feature>
<evidence type="ECO:0000313" key="3">
    <source>
        <dbReference type="Proteomes" id="UP000277236"/>
    </source>
</evidence>